<gene>
    <name evidence="1" type="ORF">L6452_03320</name>
</gene>
<evidence type="ECO:0000313" key="1">
    <source>
        <dbReference type="EMBL" id="KAI3772144.1"/>
    </source>
</evidence>
<reference evidence="1 2" key="2">
    <citation type="journal article" date="2022" name="Mol. Ecol. Resour.">
        <title>The genomes of chicory, endive, great burdock and yacon provide insights into Asteraceae paleo-polyploidization history and plant inulin production.</title>
        <authorList>
            <person name="Fan W."/>
            <person name="Wang S."/>
            <person name="Wang H."/>
            <person name="Wang A."/>
            <person name="Jiang F."/>
            <person name="Liu H."/>
            <person name="Zhao H."/>
            <person name="Xu D."/>
            <person name="Zhang Y."/>
        </authorList>
    </citation>
    <scope>NUCLEOTIDE SEQUENCE [LARGE SCALE GENOMIC DNA]</scope>
    <source>
        <strain evidence="2">cv. Niubang</strain>
    </source>
</reference>
<dbReference type="Proteomes" id="UP001055879">
    <property type="component" value="Linkage Group LG01"/>
</dbReference>
<name>A0ACB9FM07_ARCLA</name>
<sequence length="262" mass="29152">MYGRIGTRNALAWYLDVFFDDLGTDSDESLLTLGFRYESGKSSEIAKIPSQIDKITRLLDRQEISDVVSLLDGRTRLYVFLISVCIRLRSINLVVFLNDSVRSHMACKDVPGGKNFKDMESPKLSAIPVISFGEQLERDTEGSLTAAQTLASTTLCGIIHAIVGGQPLLILGVAEPTVLMYTFMFKFAKDQKDLGPPLFLAWSGCRENEMVSLKLQKTLAASVLKCGRGKVWLDPNEGNEISMANSRKLLDYLYYFLSEGRS</sequence>
<evidence type="ECO:0000313" key="2">
    <source>
        <dbReference type="Proteomes" id="UP001055879"/>
    </source>
</evidence>
<reference evidence="2" key="1">
    <citation type="journal article" date="2022" name="Mol. Ecol. Resour.">
        <title>The genomes of chicory, endive, great burdock and yacon provide insights into Asteraceae palaeo-polyploidization history and plant inulin production.</title>
        <authorList>
            <person name="Fan W."/>
            <person name="Wang S."/>
            <person name="Wang H."/>
            <person name="Wang A."/>
            <person name="Jiang F."/>
            <person name="Liu H."/>
            <person name="Zhao H."/>
            <person name="Xu D."/>
            <person name="Zhang Y."/>
        </authorList>
    </citation>
    <scope>NUCLEOTIDE SEQUENCE [LARGE SCALE GENOMIC DNA]</scope>
    <source>
        <strain evidence="2">cv. Niubang</strain>
    </source>
</reference>
<organism evidence="1 2">
    <name type="scientific">Arctium lappa</name>
    <name type="common">Greater burdock</name>
    <name type="synonym">Lappa major</name>
    <dbReference type="NCBI Taxonomy" id="4217"/>
    <lineage>
        <taxon>Eukaryota</taxon>
        <taxon>Viridiplantae</taxon>
        <taxon>Streptophyta</taxon>
        <taxon>Embryophyta</taxon>
        <taxon>Tracheophyta</taxon>
        <taxon>Spermatophyta</taxon>
        <taxon>Magnoliopsida</taxon>
        <taxon>eudicotyledons</taxon>
        <taxon>Gunneridae</taxon>
        <taxon>Pentapetalae</taxon>
        <taxon>asterids</taxon>
        <taxon>campanulids</taxon>
        <taxon>Asterales</taxon>
        <taxon>Asteraceae</taxon>
        <taxon>Carduoideae</taxon>
        <taxon>Cardueae</taxon>
        <taxon>Arctiinae</taxon>
        <taxon>Arctium</taxon>
    </lineage>
</organism>
<keyword evidence="2" id="KW-1185">Reference proteome</keyword>
<protein>
    <submittedName>
        <fullName evidence="1">Uncharacterized protein</fullName>
    </submittedName>
</protein>
<comment type="caution">
    <text evidence="1">The sequence shown here is derived from an EMBL/GenBank/DDBJ whole genome shotgun (WGS) entry which is preliminary data.</text>
</comment>
<proteinExistence type="predicted"/>
<accession>A0ACB9FM07</accession>
<dbReference type="EMBL" id="CM042047">
    <property type="protein sequence ID" value="KAI3772144.1"/>
    <property type="molecule type" value="Genomic_DNA"/>
</dbReference>